<comment type="similarity">
    <text evidence="1">Belongs to the glycosyl hydrolase 13 family. Sucrose phosphorylase subfamily.</text>
</comment>
<proteinExistence type="inferred from homology"/>
<organism evidence="5 6">
    <name type="scientific">Rhodoluna lacicola</name>
    <dbReference type="NCBI Taxonomy" id="529884"/>
    <lineage>
        <taxon>Bacteria</taxon>
        <taxon>Bacillati</taxon>
        <taxon>Actinomycetota</taxon>
        <taxon>Actinomycetes</taxon>
        <taxon>Micrococcales</taxon>
        <taxon>Microbacteriaceae</taxon>
        <taxon>Luna cluster</taxon>
        <taxon>Luna-1 subcluster</taxon>
        <taxon>Rhodoluna</taxon>
    </lineage>
</organism>
<dbReference type="KEGG" id="rla:Rhola_00013020"/>
<evidence type="ECO:0000256" key="3">
    <source>
        <dbReference type="ARBA" id="ARBA00022679"/>
    </source>
</evidence>
<evidence type="ECO:0000256" key="2">
    <source>
        <dbReference type="ARBA" id="ARBA00022676"/>
    </source>
</evidence>
<dbReference type="Gene3D" id="3.90.400.10">
    <property type="entry name" value="Oligo-1,6-glucosidase, Domain 2"/>
    <property type="match status" value="1"/>
</dbReference>
<keyword evidence="6" id="KW-1185">Reference proteome</keyword>
<dbReference type="InterPro" id="IPR045857">
    <property type="entry name" value="O16G_dom_2"/>
</dbReference>
<evidence type="ECO:0000256" key="1">
    <source>
        <dbReference type="ARBA" id="ARBA00008452"/>
    </source>
</evidence>
<evidence type="ECO:0000259" key="4">
    <source>
        <dbReference type="SMART" id="SM00642"/>
    </source>
</evidence>
<dbReference type="PATRIC" id="fig|529884.3.peg.1261"/>
<feature type="domain" description="Glycosyl hydrolase family 13 catalytic" evidence="4">
    <location>
        <begin position="5"/>
        <end position="396"/>
    </location>
</feature>
<dbReference type="InterPro" id="IPR006047">
    <property type="entry name" value="GH13_cat_dom"/>
</dbReference>
<dbReference type="RefSeq" id="WP_051636357.1">
    <property type="nucleotide sequence ID" value="NZ_CP007490.1"/>
</dbReference>
<dbReference type="OrthoDB" id="9805159at2"/>
<dbReference type="SUPFAM" id="SSF51445">
    <property type="entry name" value="(Trans)glycosidases"/>
    <property type="match status" value="1"/>
</dbReference>
<dbReference type="Gene3D" id="3.20.20.80">
    <property type="entry name" value="Glycosidases"/>
    <property type="match status" value="1"/>
</dbReference>
<protein>
    <submittedName>
        <fullName evidence="5">Glycosidase</fullName>
        <ecNumber evidence="5">2.4.1.7</ecNumber>
    </submittedName>
</protein>
<dbReference type="GO" id="GO:0016798">
    <property type="term" value="F:hydrolase activity, acting on glycosyl bonds"/>
    <property type="evidence" value="ECO:0007669"/>
    <property type="project" value="UniProtKB-KW"/>
</dbReference>
<dbReference type="Proteomes" id="UP000067708">
    <property type="component" value="Chromosome"/>
</dbReference>
<dbReference type="GO" id="GO:0009018">
    <property type="term" value="F:sucrose phosphorylase activity"/>
    <property type="evidence" value="ECO:0007669"/>
    <property type="project" value="UniProtKB-EC"/>
</dbReference>
<dbReference type="SMART" id="SM00642">
    <property type="entry name" value="Aamy"/>
    <property type="match status" value="1"/>
</dbReference>
<dbReference type="EMBL" id="CP007490">
    <property type="protein sequence ID" value="AIC48094.1"/>
    <property type="molecule type" value="Genomic_DNA"/>
</dbReference>
<dbReference type="GO" id="GO:0005975">
    <property type="term" value="P:carbohydrate metabolic process"/>
    <property type="evidence" value="ECO:0007669"/>
    <property type="project" value="InterPro"/>
</dbReference>
<dbReference type="InterPro" id="IPR017853">
    <property type="entry name" value="GH"/>
</dbReference>
<accession>A0A060JPI8</accession>
<evidence type="ECO:0000313" key="5">
    <source>
        <dbReference type="EMBL" id="AIC48094.1"/>
    </source>
</evidence>
<keyword evidence="5" id="KW-0326">Glycosidase</keyword>
<reference evidence="5 6" key="1">
    <citation type="journal article" date="2014" name="Int. J. Syst. Evol. Microbiol.">
        <title>Rhodoluna lacicola gen. nov., sp. nov., a planktonic freshwater bacterium with stream-lined genome.</title>
        <authorList>
            <person name="Hahn M."/>
            <person name="Schmidt J."/>
            <person name="Taipale S.J."/>
            <person name="Doolittle W.F."/>
            <person name="Koll U."/>
        </authorList>
    </citation>
    <scope>NUCLEOTIDE SEQUENCE [LARGE SCALE GENOMIC DNA]</scope>
    <source>
        <strain evidence="5 6">MWH-Ta8</strain>
    </source>
</reference>
<dbReference type="SMR" id="A0A060JPI8"/>
<dbReference type="eggNOG" id="COG0366">
    <property type="taxonomic scope" value="Bacteria"/>
</dbReference>
<dbReference type="STRING" id="529884.Rhola_00013020"/>
<dbReference type="AlphaFoldDB" id="A0A060JPI8"/>
<name>A0A060JPI8_9MICO</name>
<dbReference type="Pfam" id="PF00128">
    <property type="entry name" value="Alpha-amylase"/>
    <property type="match status" value="1"/>
</dbReference>
<keyword evidence="2 5" id="KW-0328">Glycosyltransferase</keyword>
<dbReference type="PANTHER" id="PTHR38784">
    <property type="entry name" value="SUCROSE PHOSPHORYLASE"/>
    <property type="match status" value="1"/>
</dbReference>
<dbReference type="EC" id="2.4.1.7" evidence="5"/>
<gene>
    <name evidence="5" type="ORF">Rhola_00013020</name>
</gene>
<dbReference type="PANTHER" id="PTHR38784:SF1">
    <property type="entry name" value="SUCROSE PHOSPHORYLASE"/>
    <property type="match status" value="1"/>
</dbReference>
<evidence type="ECO:0000313" key="6">
    <source>
        <dbReference type="Proteomes" id="UP000067708"/>
    </source>
</evidence>
<keyword evidence="5" id="KW-0378">Hydrolase</keyword>
<sequence length="488" mass="54589">MSGTSILVYAERVGGNLGEIEKLLAGPLADFDGIHVLPFFHPYDGDDAGFDPIDHTIVDPRLGDWSDFKRISQTHELTADLIVNHASYLSPEFKDWQEKGEQSEYDGMFLTFDVVFPNGGTEEGITSFYRPRPGMPFTAYEVGGKRRLVWTTFMPSQVDIDIKHDAGKAYLVRILEALKSGGVKVVRLDAVGYAVKTPGTDSFMTKETLDFVKEISELIHSYDMRVLVEVHAHYTQQLEIAPLVDLIYDFQTAPLLLHSLFTGTVDRLGDWFKIRPNNCLNVLDTHDGYGVIDGGPIGERPGLITQDEMANIFKVAEKNTDGHSAIASVIPQWFTLPHQINATLPNIVKNDTGYVIMRAVQFFLPGEPQVYYVGLFNGMDDRDLFARSGQGRDTNRHNYTPAEIQEALQQPVTQAIIALARVRKHGAFNGEFSWGIIDDQTMRLEWKNGNDVLSLEFKTTVDAPSFVIEATTDGGVRRFSSVEELAKY</sequence>
<keyword evidence="3 5" id="KW-0808">Transferase</keyword>
<dbReference type="HOGENOM" id="CLU_021358_1_0_11"/>